<evidence type="ECO:0000256" key="1">
    <source>
        <dbReference type="ARBA" id="ARBA00008601"/>
    </source>
</evidence>
<name>A0A8H7PBZ1_9APHY</name>
<dbReference type="GO" id="GO:0033550">
    <property type="term" value="F:MAP kinase tyrosine phosphatase activity"/>
    <property type="evidence" value="ECO:0007669"/>
    <property type="project" value="TreeGrafter"/>
</dbReference>
<evidence type="ECO:0000259" key="7">
    <source>
        <dbReference type="PROSITE" id="PS50056"/>
    </source>
</evidence>
<feature type="region of interest" description="Disordered" evidence="5">
    <location>
        <begin position="1"/>
        <end position="60"/>
    </location>
</feature>
<evidence type="ECO:0000259" key="6">
    <source>
        <dbReference type="PROSITE" id="PS50054"/>
    </source>
</evidence>
<dbReference type="PROSITE" id="PS50054">
    <property type="entry name" value="TYR_PHOSPHATASE_DUAL"/>
    <property type="match status" value="1"/>
</dbReference>
<feature type="domain" description="Tyrosine-protein phosphatase" evidence="6">
    <location>
        <begin position="63"/>
        <end position="251"/>
    </location>
</feature>
<evidence type="ECO:0000256" key="4">
    <source>
        <dbReference type="ARBA" id="ARBA00022912"/>
    </source>
</evidence>
<feature type="compositionally biased region" description="Basic residues" evidence="5">
    <location>
        <begin position="322"/>
        <end position="331"/>
    </location>
</feature>
<dbReference type="AlphaFoldDB" id="A0A8H7PBZ1"/>
<dbReference type="Proteomes" id="UP000639403">
    <property type="component" value="Unassembled WGS sequence"/>
</dbReference>
<feature type="region of interest" description="Disordered" evidence="5">
    <location>
        <begin position="308"/>
        <end position="332"/>
    </location>
</feature>
<feature type="compositionally biased region" description="Pro residues" evidence="5">
    <location>
        <begin position="450"/>
        <end position="462"/>
    </location>
</feature>
<dbReference type="PANTHER" id="PTHR10159:SF519">
    <property type="entry name" value="DUAL SPECIFICITY PROTEIN PHOSPHATASE MPK3"/>
    <property type="match status" value="1"/>
</dbReference>
<dbReference type="GO" id="GO:0043409">
    <property type="term" value="P:negative regulation of MAPK cascade"/>
    <property type="evidence" value="ECO:0007669"/>
    <property type="project" value="TreeGrafter"/>
</dbReference>
<dbReference type="InterPro" id="IPR000340">
    <property type="entry name" value="Dual-sp_phosphatase_cat-dom"/>
</dbReference>
<protein>
    <recommendedName>
        <fullName evidence="2">protein-tyrosine-phosphatase</fullName>
        <ecNumber evidence="2">3.1.3.48</ecNumber>
    </recommendedName>
</protein>
<dbReference type="PANTHER" id="PTHR10159">
    <property type="entry name" value="DUAL SPECIFICITY PROTEIN PHOSPHATASE"/>
    <property type="match status" value="1"/>
</dbReference>
<feature type="compositionally biased region" description="Polar residues" evidence="5">
    <location>
        <begin position="7"/>
        <end position="19"/>
    </location>
</feature>
<evidence type="ECO:0000256" key="3">
    <source>
        <dbReference type="ARBA" id="ARBA00022801"/>
    </source>
</evidence>
<feature type="region of interest" description="Disordered" evidence="5">
    <location>
        <begin position="351"/>
        <end position="516"/>
    </location>
</feature>
<sequence>MKKLSLTLPSAQSSTNSLGLPTELPEPRRRLSVVSLPAPTTSTLLRRRGEEDQGADSASYADGPVQIIPGIWLGSEDNVRDWRGHIHRGIRSILNVAKEVSTVFDLARPLRPAMSTSDLKAGANGMDPTYYPANVSSGRPAMHYLKLPWSHGQADLVHEGFPAAMAFVDQALERGDGVLIHCQCGVSRSATLVIALVMRAAAQRSPNVPSEVWSLKGMQGAYSFVKEKSNAIGPNMSLIYQLLDYERALKPDDSSPNSSDQSPSEEEWGRRRMVMEETSPNNDRESVEIMREARALDQAMEDRLVARMSSASSLSSFSGASRRSRLGRKRTGSIASVMTGTSLLSEELVEEDEEQELLGVGGGFDGTSVEASCSSAEPTEDEASSTSRISPDPSFRGQLPSTARQRLDVRMPPSAPHDRSSFPLPPPPATAFKASFDIPSRLSRLRRRPPPIGILPPVPSSPVVPINVSEPVDPAPEPVFQPRSRTAARKPDPPSASLRTPRRSQPKTRPVSMVSTPSQTLFVFPPSPTLTARTPSTMTLTSNASVPFPSLATPRVSTFKAEGRRRSFIGVPPPTTPTVASSRVDARGWFGTAR</sequence>
<comment type="caution">
    <text evidence="8">The sequence shown here is derived from an EMBL/GenBank/DDBJ whole genome shotgun (WGS) entry which is preliminary data.</text>
</comment>
<keyword evidence="4" id="KW-0904">Protein phosphatase</keyword>
<dbReference type="SMART" id="SM00195">
    <property type="entry name" value="DSPc"/>
    <property type="match status" value="1"/>
</dbReference>
<organism evidence="8 9">
    <name type="scientific">Rhodonia placenta</name>
    <dbReference type="NCBI Taxonomy" id="104341"/>
    <lineage>
        <taxon>Eukaryota</taxon>
        <taxon>Fungi</taxon>
        <taxon>Dikarya</taxon>
        <taxon>Basidiomycota</taxon>
        <taxon>Agaricomycotina</taxon>
        <taxon>Agaricomycetes</taxon>
        <taxon>Polyporales</taxon>
        <taxon>Adustoporiaceae</taxon>
        <taxon>Rhodonia</taxon>
    </lineage>
</organism>
<reference evidence="8" key="1">
    <citation type="submission" date="2020-11" db="EMBL/GenBank/DDBJ databases">
        <authorList>
            <person name="Koelle M."/>
            <person name="Horta M.A.C."/>
            <person name="Nowrousian M."/>
            <person name="Ohm R.A."/>
            <person name="Benz P."/>
            <person name="Pilgard A."/>
        </authorList>
    </citation>
    <scope>NUCLEOTIDE SEQUENCE</scope>
    <source>
        <strain evidence="8">FPRL280</strain>
    </source>
</reference>
<dbReference type="GO" id="GO:0017017">
    <property type="term" value="F:MAP kinase tyrosine/serine/threonine phosphatase activity"/>
    <property type="evidence" value="ECO:0007669"/>
    <property type="project" value="TreeGrafter"/>
</dbReference>
<gene>
    <name evidence="8" type="ORF">IEO21_00393</name>
</gene>
<dbReference type="PROSITE" id="PS50056">
    <property type="entry name" value="TYR_PHOSPHATASE_2"/>
    <property type="match status" value="1"/>
</dbReference>
<dbReference type="PROSITE" id="PS00383">
    <property type="entry name" value="TYR_PHOSPHATASE_1"/>
    <property type="match status" value="1"/>
</dbReference>
<dbReference type="EMBL" id="JADOXO010000002">
    <property type="protein sequence ID" value="KAF9821963.1"/>
    <property type="molecule type" value="Genomic_DNA"/>
</dbReference>
<feature type="compositionally biased region" description="Low complexity" evidence="5">
    <location>
        <begin position="463"/>
        <end position="472"/>
    </location>
</feature>
<dbReference type="InterPro" id="IPR016130">
    <property type="entry name" value="Tyr_Pase_AS"/>
</dbReference>
<accession>A0A8H7PBZ1</accession>
<proteinExistence type="inferred from homology"/>
<feature type="domain" description="Tyrosine specific protein phosphatases" evidence="7">
    <location>
        <begin position="159"/>
        <end position="216"/>
    </location>
</feature>
<dbReference type="InterPro" id="IPR029021">
    <property type="entry name" value="Prot-tyrosine_phosphatase-like"/>
</dbReference>
<dbReference type="Gene3D" id="3.90.190.10">
    <property type="entry name" value="Protein tyrosine phosphatase superfamily"/>
    <property type="match status" value="1"/>
</dbReference>
<dbReference type="GO" id="GO:0005737">
    <property type="term" value="C:cytoplasm"/>
    <property type="evidence" value="ECO:0007669"/>
    <property type="project" value="TreeGrafter"/>
</dbReference>
<dbReference type="InterPro" id="IPR000387">
    <property type="entry name" value="Tyr_Pase_dom"/>
</dbReference>
<reference evidence="8" key="2">
    <citation type="journal article" name="Front. Microbiol.">
        <title>Degradative Capacity of Two Strains of Rhodonia placenta: From Phenotype to Genotype.</title>
        <authorList>
            <person name="Kolle M."/>
            <person name="Horta M.A.C."/>
            <person name="Nowrousian M."/>
            <person name="Ohm R.A."/>
            <person name="Benz J.P."/>
            <person name="Pilgard A."/>
        </authorList>
    </citation>
    <scope>NUCLEOTIDE SEQUENCE</scope>
    <source>
        <strain evidence="8">FPRL280</strain>
    </source>
</reference>
<evidence type="ECO:0000256" key="5">
    <source>
        <dbReference type="SAM" id="MobiDB-lite"/>
    </source>
</evidence>
<dbReference type="EC" id="3.1.3.48" evidence="2"/>
<evidence type="ECO:0000313" key="8">
    <source>
        <dbReference type="EMBL" id="KAF9821963.1"/>
    </source>
</evidence>
<evidence type="ECO:0000313" key="9">
    <source>
        <dbReference type="Proteomes" id="UP000639403"/>
    </source>
</evidence>
<feature type="region of interest" description="Disordered" evidence="5">
    <location>
        <begin position="250"/>
        <end position="286"/>
    </location>
</feature>
<feature type="compositionally biased region" description="Low complexity" evidence="5">
    <location>
        <begin position="308"/>
        <end position="321"/>
    </location>
</feature>
<keyword evidence="3" id="KW-0378">Hydrolase</keyword>
<dbReference type="Pfam" id="PF00782">
    <property type="entry name" value="DSPc"/>
    <property type="match status" value="1"/>
</dbReference>
<dbReference type="SUPFAM" id="SSF52799">
    <property type="entry name" value="(Phosphotyrosine protein) phosphatases II"/>
    <property type="match status" value="1"/>
</dbReference>
<dbReference type="InterPro" id="IPR020422">
    <property type="entry name" value="TYR_PHOSPHATASE_DUAL_dom"/>
</dbReference>
<comment type="similarity">
    <text evidence="1">Belongs to the protein-tyrosine phosphatase family. Non-receptor class dual specificity subfamily.</text>
</comment>
<dbReference type="GO" id="GO:0008330">
    <property type="term" value="F:protein tyrosine/threonine phosphatase activity"/>
    <property type="evidence" value="ECO:0007669"/>
    <property type="project" value="TreeGrafter"/>
</dbReference>
<evidence type="ECO:0000256" key="2">
    <source>
        <dbReference type="ARBA" id="ARBA00013064"/>
    </source>
</evidence>